<evidence type="ECO:0000313" key="4">
    <source>
        <dbReference type="EMBL" id="VDO71705.1"/>
    </source>
</evidence>
<keyword evidence="5" id="KW-1185">Reference proteome</keyword>
<dbReference type="PANTHER" id="PTHR47966:SF51">
    <property type="entry name" value="BETA-SITE APP-CLEAVING ENZYME, ISOFORM A-RELATED"/>
    <property type="match status" value="1"/>
</dbReference>
<dbReference type="SUPFAM" id="SSF50630">
    <property type="entry name" value="Acid proteases"/>
    <property type="match status" value="1"/>
</dbReference>
<feature type="disulfide bond" evidence="2">
    <location>
        <begin position="80"/>
        <end position="118"/>
    </location>
</feature>
<dbReference type="Gene3D" id="2.40.70.10">
    <property type="entry name" value="Acid Proteases"/>
    <property type="match status" value="1"/>
</dbReference>
<dbReference type="PANTHER" id="PTHR47966">
    <property type="entry name" value="BETA-SITE APP-CLEAVING ENZYME, ISOFORM A-RELATED"/>
    <property type="match status" value="1"/>
</dbReference>
<sequence length="160" mass="17845">MHVPKTYLLQHSFDENSAADNEGMDCTLDPSKELVNFVDQSEKPQDVSSAAFAAIVMFEHRGNYAILDSLGVTELEPIDCSTVSNYPTITFKLWSNGVVYEFELEGQQYIIEQPDGGCIVAFSKMPSGNDELWILGDAFMSNFYTIFDYANERVGFANPA</sequence>
<organism evidence="6">
    <name type="scientific">Haemonchus placei</name>
    <name type="common">Barber's pole worm</name>
    <dbReference type="NCBI Taxonomy" id="6290"/>
    <lineage>
        <taxon>Eukaryota</taxon>
        <taxon>Metazoa</taxon>
        <taxon>Ecdysozoa</taxon>
        <taxon>Nematoda</taxon>
        <taxon>Chromadorea</taxon>
        <taxon>Rhabditida</taxon>
        <taxon>Rhabditina</taxon>
        <taxon>Rhabditomorpha</taxon>
        <taxon>Strongyloidea</taxon>
        <taxon>Trichostrongylidae</taxon>
        <taxon>Haemonchus</taxon>
    </lineage>
</organism>
<evidence type="ECO:0000313" key="6">
    <source>
        <dbReference type="WBParaSite" id="HPLM_0001854201-mRNA-1"/>
    </source>
</evidence>
<dbReference type="InterPro" id="IPR001461">
    <property type="entry name" value="Aspartic_peptidase_A1"/>
</dbReference>
<dbReference type="OrthoDB" id="1420891at2759"/>
<dbReference type="GO" id="GO:0006508">
    <property type="term" value="P:proteolysis"/>
    <property type="evidence" value="ECO:0007669"/>
    <property type="project" value="InterPro"/>
</dbReference>
<dbReference type="PROSITE" id="PS51767">
    <property type="entry name" value="PEPTIDASE_A1"/>
    <property type="match status" value="1"/>
</dbReference>
<dbReference type="InterPro" id="IPR021109">
    <property type="entry name" value="Peptidase_aspartic_dom_sf"/>
</dbReference>
<reference evidence="6" key="1">
    <citation type="submission" date="2017-02" db="UniProtKB">
        <authorList>
            <consortium name="WormBaseParasite"/>
        </authorList>
    </citation>
    <scope>IDENTIFICATION</scope>
</reference>
<comment type="similarity">
    <text evidence="1">Belongs to the peptidase A1 family.</text>
</comment>
<dbReference type="EMBL" id="UZAF01020641">
    <property type="protein sequence ID" value="VDO71705.1"/>
    <property type="molecule type" value="Genomic_DNA"/>
</dbReference>
<dbReference type="GO" id="GO:0004190">
    <property type="term" value="F:aspartic-type endopeptidase activity"/>
    <property type="evidence" value="ECO:0007669"/>
    <property type="project" value="InterPro"/>
</dbReference>
<dbReference type="STRING" id="6290.A0A0N4X2F6"/>
<reference evidence="4 5" key="2">
    <citation type="submission" date="2018-11" db="EMBL/GenBank/DDBJ databases">
        <authorList>
            <consortium name="Pathogen Informatics"/>
        </authorList>
    </citation>
    <scope>NUCLEOTIDE SEQUENCE [LARGE SCALE GENOMIC DNA]</scope>
    <source>
        <strain evidence="4 5">MHpl1</strain>
    </source>
</reference>
<dbReference type="AlphaFoldDB" id="A0A0N4X2F6"/>
<accession>A0A0N4X2F6</accession>
<feature type="domain" description="Peptidase A1" evidence="3">
    <location>
        <begin position="1"/>
        <end position="157"/>
    </location>
</feature>
<evidence type="ECO:0000256" key="1">
    <source>
        <dbReference type="ARBA" id="ARBA00007447"/>
    </source>
</evidence>
<dbReference type="WBParaSite" id="HPLM_0001854201-mRNA-1">
    <property type="protein sequence ID" value="HPLM_0001854201-mRNA-1"/>
    <property type="gene ID" value="HPLM_0001854201"/>
</dbReference>
<evidence type="ECO:0000256" key="2">
    <source>
        <dbReference type="PIRSR" id="PIRSR601461-2"/>
    </source>
</evidence>
<gene>
    <name evidence="4" type="ORF">HPLM_LOCUS18535</name>
</gene>
<name>A0A0N4X2F6_HAEPC</name>
<dbReference type="Proteomes" id="UP000268014">
    <property type="component" value="Unassembled WGS sequence"/>
</dbReference>
<dbReference type="InterPro" id="IPR033121">
    <property type="entry name" value="PEPTIDASE_A1"/>
</dbReference>
<proteinExistence type="inferred from homology"/>
<protein>
    <submittedName>
        <fullName evidence="6">Peptidase A1 domain-containing protein</fullName>
    </submittedName>
</protein>
<keyword evidence="2" id="KW-1015">Disulfide bond</keyword>
<evidence type="ECO:0000259" key="3">
    <source>
        <dbReference type="PROSITE" id="PS51767"/>
    </source>
</evidence>
<evidence type="ECO:0000313" key="5">
    <source>
        <dbReference type="Proteomes" id="UP000268014"/>
    </source>
</evidence>
<dbReference type="Pfam" id="PF00026">
    <property type="entry name" value="Asp"/>
    <property type="match status" value="1"/>
</dbReference>